<reference evidence="2" key="1">
    <citation type="journal article" date="2022" name="Int. J. Mol. Sci.">
        <title>Draft Genome of Tanacetum Coccineum: Genomic Comparison of Closely Related Tanacetum-Family Plants.</title>
        <authorList>
            <person name="Yamashiro T."/>
            <person name="Shiraishi A."/>
            <person name="Nakayama K."/>
            <person name="Satake H."/>
        </authorList>
    </citation>
    <scope>NUCLEOTIDE SEQUENCE</scope>
</reference>
<dbReference type="Proteomes" id="UP001151760">
    <property type="component" value="Unassembled WGS sequence"/>
</dbReference>
<organism evidence="2 3">
    <name type="scientific">Tanacetum coccineum</name>
    <dbReference type="NCBI Taxonomy" id="301880"/>
    <lineage>
        <taxon>Eukaryota</taxon>
        <taxon>Viridiplantae</taxon>
        <taxon>Streptophyta</taxon>
        <taxon>Embryophyta</taxon>
        <taxon>Tracheophyta</taxon>
        <taxon>Spermatophyta</taxon>
        <taxon>Magnoliopsida</taxon>
        <taxon>eudicotyledons</taxon>
        <taxon>Gunneridae</taxon>
        <taxon>Pentapetalae</taxon>
        <taxon>asterids</taxon>
        <taxon>campanulids</taxon>
        <taxon>Asterales</taxon>
        <taxon>Asteraceae</taxon>
        <taxon>Asteroideae</taxon>
        <taxon>Anthemideae</taxon>
        <taxon>Anthemidinae</taxon>
        <taxon>Tanacetum</taxon>
    </lineage>
</organism>
<comment type="caution">
    <text evidence="2">The sequence shown here is derived from an EMBL/GenBank/DDBJ whole genome shotgun (WGS) entry which is preliminary data.</text>
</comment>
<proteinExistence type="predicted"/>
<evidence type="ECO:0000313" key="3">
    <source>
        <dbReference type="Proteomes" id="UP001151760"/>
    </source>
</evidence>
<gene>
    <name evidence="2" type="ORF">Tco_0925101</name>
</gene>
<dbReference type="PANTHER" id="PTHR35317:SF41">
    <property type="entry name" value="RNA-DIRECTED DNA POLYMERASE"/>
    <property type="match status" value="1"/>
</dbReference>
<name>A0ABQ5D8J1_9ASTR</name>
<reference evidence="2" key="2">
    <citation type="submission" date="2022-01" db="EMBL/GenBank/DDBJ databases">
        <authorList>
            <person name="Yamashiro T."/>
            <person name="Shiraishi A."/>
            <person name="Satake H."/>
            <person name="Nakayama K."/>
        </authorList>
    </citation>
    <scope>NUCLEOTIDE SEQUENCE</scope>
</reference>
<evidence type="ECO:0000313" key="2">
    <source>
        <dbReference type="EMBL" id="GJT34682.1"/>
    </source>
</evidence>
<feature type="coiled-coil region" evidence="1">
    <location>
        <begin position="346"/>
        <end position="380"/>
    </location>
</feature>
<keyword evidence="1" id="KW-0175">Coiled coil</keyword>
<protein>
    <submittedName>
        <fullName evidence="2">Uncharacterized protein</fullName>
    </submittedName>
</protein>
<accession>A0ABQ5D8J1</accession>
<dbReference type="PANTHER" id="PTHR35317">
    <property type="entry name" value="OS04G0629600 PROTEIN"/>
    <property type="match status" value="1"/>
</dbReference>
<evidence type="ECO:0000256" key="1">
    <source>
        <dbReference type="SAM" id="Coils"/>
    </source>
</evidence>
<dbReference type="Pfam" id="PF14223">
    <property type="entry name" value="Retrotran_gag_2"/>
    <property type="match status" value="1"/>
</dbReference>
<keyword evidence="3" id="KW-1185">Reference proteome</keyword>
<dbReference type="EMBL" id="BQNB010014986">
    <property type="protein sequence ID" value="GJT34682.1"/>
    <property type="molecule type" value="Genomic_DNA"/>
</dbReference>
<sequence>MDLESTQNNALAKLPLLKQGDYDTWRLRIESYIQLQDYALWEIIEDGNSFKPVARTTTNADGTSTSTIPGAVTADEKIQKKNDLKARSILMMTLPSEHLLTFNQYKDAKTLFEAIEARFGGNEATKKTQKTLLKQMYENFNASSSESLDSIFTRLQKIVSQLAILGENISQEDLNFKFLRSLPSEWSMHVVVWRNKSDLGSISFDDLYNNFKIVEQEVKRSVTSSSNSNPQEMWSLCSLRKNLEQMHEEDLRRNGFEGQGNSRYTTKKKSLTSAVGEQGIDAFKSTACSFEDLKSQYDNLRIELNKSEFDLANYKRGLAYVEEQLVFYKKNEGMLCDQIVVLKRDASFNESEINALKIQIERLKKEKESNQIKIDNFENASKSLDKLIRSQISNNNRNGVGYNVVAPPPTGLFAPPTIDLSNSGLEEFKQPEFEGFGVKINKSVSENSSKEIKKTSGAPIIED</sequence>